<dbReference type="EnsemblMetazoa" id="AALFPA23_001813.R38968">
    <property type="protein sequence ID" value="AALFPA23_001813.P38968"/>
    <property type="gene ID" value="AALFPA23_001813"/>
</dbReference>
<protein>
    <recommendedName>
        <fullName evidence="4">MD-2-related lipid-recognition domain-containing protein</fullName>
    </recommendedName>
</protein>
<accession>A0ABM1XQ77</accession>
<proteinExistence type="predicted"/>
<dbReference type="GeneID" id="109408072"/>
<evidence type="ECO:0000256" key="1">
    <source>
        <dbReference type="ARBA" id="ARBA00022729"/>
    </source>
</evidence>
<evidence type="ECO:0008006" key="4">
    <source>
        <dbReference type="Google" id="ProtNLM"/>
    </source>
</evidence>
<organism evidence="2 3">
    <name type="scientific">Aedes albopictus</name>
    <name type="common">Asian tiger mosquito</name>
    <name type="synonym">Stegomyia albopicta</name>
    <dbReference type="NCBI Taxonomy" id="7160"/>
    <lineage>
        <taxon>Eukaryota</taxon>
        <taxon>Metazoa</taxon>
        <taxon>Ecdysozoa</taxon>
        <taxon>Arthropoda</taxon>
        <taxon>Hexapoda</taxon>
        <taxon>Insecta</taxon>
        <taxon>Pterygota</taxon>
        <taxon>Neoptera</taxon>
        <taxon>Endopterygota</taxon>
        <taxon>Diptera</taxon>
        <taxon>Nematocera</taxon>
        <taxon>Culicoidea</taxon>
        <taxon>Culicidae</taxon>
        <taxon>Culicinae</taxon>
        <taxon>Aedini</taxon>
        <taxon>Aedes</taxon>
        <taxon>Stegomyia</taxon>
    </lineage>
</organism>
<dbReference type="Gene3D" id="2.70.220.10">
    <property type="entry name" value="Ganglioside GM2 activator"/>
    <property type="match status" value="1"/>
</dbReference>
<name>A0ABM1XQ77_AEDAL</name>
<keyword evidence="1" id="KW-0732">Signal</keyword>
<evidence type="ECO:0000313" key="3">
    <source>
        <dbReference type="Proteomes" id="UP000069940"/>
    </source>
</evidence>
<dbReference type="InterPro" id="IPR036846">
    <property type="entry name" value="GM2-AP_sf"/>
</dbReference>
<sequence>MYDYPCIPVLGTPAINASHFRAARLHDVLNSLMPNHSPVTPTMNDPGKPSVPTGLLLLLLTTTLPSLIIGQNLFGLSPQLSGIGKKKLVVHRVGQCPGQKNLPIFVPDMRVAPYNATNMAVSGVIEFREDFPNGWDVSATVKKCDDFRSSASCRPYLNNIANSDQCMLLRIGGEMMWMKYLNSISPKAICPFRKGNYTYGETLVDDDLVKYMPGSGTTYWEVEINGKVKNQLVLCIIVQLNVRPKKGST</sequence>
<keyword evidence="3" id="KW-1185">Reference proteome</keyword>
<dbReference type="RefSeq" id="XP_019536840.2">
    <property type="nucleotide sequence ID" value="XM_019681295.3"/>
</dbReference>
<reference evidence="2" key="2">
    <citation type="submission" date="2025-05" db="UniProtKB">
        <authorList>
            <consortium name="EnsemblMetazoa"/>
        </authorList>
    </citation>
    <scope>IDENTIFICATION</scope>
    <source>
        <strain evidence="2">Foshan</strain>
    </source>
</reference>
<dbReference type="Proteomes" id="UP000069940">
    <property type="component" value="Unassembled WGS sequence"/>
</dbReference>
<reference evidence="3" key="1">
    <citation type="journal article" date="2015" name="Proc. Natl. Acad. Sci. U.S.A.">
        <title>Genome sequence of the Asian Tiger mosquito, Aedes albopictus, reveals insights into its biology, genetics, and evolution.</title>
        <authorList>
            <person name="Chen X.G."/>
            <person name="Jiang X."/>
            <person name="Gu J."/>
            <person name="Xu M."/>
            <person name="Wu Y."/>
            <person name="Deng Y."/>
            <person name="Zhang C."/>
            <person name="Bonizzoni M."/>
            <person name="Dermauw W."/>
            <person name="Vontas J."/>
            <person name="Armbruster P."/>
            <person name="Huang X."/>
            <person name="Yang Y."/>
            <person name="Zhang H."/>
            <person name="He W."/>
            <person name="Peng H."/>
            <person name="Liu Y."/>
            <person name="Wu K."/>
            <person name="Chen J."/>
            <person name="Lirakis M."/>
            <person name="Topalis P."/>
            <person name="Van Leeuwen T."/>
            <person name="Hall A.B."/>
            <person name="Jiang X."/>
            <person name="Thorpe C."/>
            <person name="Mueller R.L."/>
            <person name="Sun C."/>
            <person name="Waterhouse R.M."/>
            <person name="Yan G."/>
            <person name="Tu Z.J."/>
            <person name="Fang X."/>
            <person name="James A.A."/>
        </authorList>
    </citation>
    <scope>NUCLEOTIDE SEQUENCE [LARGE SCALE GENOMIC DNA]</scope>
    <source>
        <strain evidence="3">Foshan</strain>
    </source>
</reference>
<evidence type="ECO:0000313" key="2">
    <source>
        <dbReference type="EnsemblMetazoa" id="AALFPA23_001813.P38968"/>
    </source>
</evidence>